<organism evidence="3 4">
    <name type="scientific">Acidicapsa dinghuensis</name>
    <dbReference type="NCBI Taxonomy" id="2218256"/>
    <lineage>
        <taxon>Bacteria</taxon>
        <taxon>Pseudomonadati</taxon>
        <taxon>Acidobacteriota</taxon>
        <taxon>Terriglobia</taxon>
        <taxon>Terriglobales</taxon>
        <taxon>Acidobacteriaceae</taxon>
        <taxon>Acidicapsa</taxon>
    </lineage>
</organism>
<dbReference type="Proteomes" id="UP001596091">
    <property type="component" value="Unassembled WGS sequence"/>
</dbReference>
<keyword evidence="4" id="KW-1185">Reference proteome</keyword>
<dbReference type="InterPro" id="IPR028976">
    <property type="entry name" value="CheC-like_sf"/>
</dbReference>
<dbReference type="SUPFAM" id="SSF103039">
    <property type="entry name" value="CheC-like"/>
    <property type="match status" value="1"/>
</dbReference>
<gene>
    <name evidence="3" type="ORF">ACFPT7_06885</name>
</gene>
<dbReference type="Gene3D" id="3.40.1550.10">
    <property type="entry name" value="CheC-like"/>
    <property type="match status" value="1"/>
</dbReference>
<evidence type="ECO:0000256" key="1">
    <source>
        <dbReference type="ARBA" id="ARBA00022500"/>
    </source>
</evidence>
<name>A0ABW1ECH9_9BACT</name>
<dbReference type="InterPro" id="IPR028051">
    <property type="entry name" value="CheX-like_dom"/>
</dbReference>
<evidence type="ECO:0000259" key="2">
    <source>
        <dbReference type="Pfam" id="PF13690"/>
    </source>
</evidence>
<dbReference type="Pfam" id="PF13690">
    <property type="entry name" value="CheX"/>
    <property type="match status" value="1"/>
</dbReference>
<proteinExistence type="predicted"/>
<accession>A0ABW1ECH9</accession>
<sequence>MQAIISEESIERANVLFWGQMLAMEMERIPWTADDEGAHRCIGKEHLVGRCGLSGQWNGSIEVRLSGNLARAATAAMLMLPAETVDPADMLDAVREITNMIAGAVKSALPRPCLMTIPEARIEDDDFCVIPRTPDTMNVFLRHDAGEMLVQVREKLQNSEAMSAGYALETQKSPGATQGSSSP</sequence>
<evidence type="ECO:0000313" key="3">
    <source>
        <dbReference type="EMBL" id="MFC5862012.1"/>
    </source>
</evidence>
<reference evidence="4" key="1">
    <citation type="journal article" date="2019" name="Int. J. Syst. Evol. Microbiol.">
        <title>The Global Catalogue of Microorganisms (GCM) 10K type strain sequencing project: providing services to taxonomists for standard genome sequencing and annotation.</title>
        <authorList>
            <consortium name="The Broad Institute Genomics Platform"/>
            <consortium name="The Broad Institute Genome Sequencing Center for Infectious Disease"/>
            <person name="Wu L."/>
            <person name="Ma J."/>
        </authorList>
    </citation>
    <scope>NUCLEOTIDE SEQUENCE [LARGE SCALE GENOMIC DNA]</scope>
    <source>
        <strain evidence="4">JCM 4087</strain>
    </source>
</reference>
<protein>
    <submittedName>
        <fullName evidence="3">Chemotaxis protein CheX</fullName>
    </submittedName>
</protein>
<comment type="caution">
    <text evidence="3">The sequence shown here is derived from an EMBL/GenBank/DDBJ whole genome shotgun (WGS) entry which is preliminary data.</text>
</comment>
<dbReference type="RefSeq" id="WP_263337987.1">
    <property type="nucleotide sequence ID" value="NZ_JAGSYH010000004.1"/>
</dbReference>
<feature type="domain" description="Chemotaxis phosphatase CheX-like" evidence="2">
    <location>
        <begin position="48"/>
        <end position="120"/>
    </location>
</feature>
<dbReference type="EMBL" id="JBHSPH010000002">
    <property type="protein sequence ID" value="MFC5862012.1"/>
    <property type="molecule type" value="Genomic_DNA"/>
</dbReference>
<evidence type="ECO:0000313" key="4">
    <source>
        <dbReference type="Proteomes" id="UP001596091"/>
    </source>
</evidence>
<keyword evidence="1" id="KW-0145">Chemotaxis</keyword>